<dbReference type="GO" id="GO:0016226">
    <property type="term" value="P:iron-sulfur cluster assembly"/>
    <property type="evidence" value="ECO:0007669"/>
    <property type="project" value="InterPro"/>
</dbReference>
<keyword evidence="3" id="KW-1185">Reference proteome</keyword>
<dbReference type="PANTHER" id="PTHR30508:SF6">
    <property type="entry name" value="UPF0051 PROTEIN MJ0034"/>
    <property type="match status" value="1"/>
</dbReference>
<proteinExistence type="predicted"/>
<accession>A0A0T5X842</accession>
<dbReference type="PANTHER" id="PTHR30508">
    <property type="entry name" value="FES CLUSTER ASSEMBLY PROTEIN SUF"/>
    <property type="match status" value="1"/>
</dbReference>
<evidence type="ECO:0000259" key="1">
    <source>
        <dbReference type="Pfam" id="PF01458"/>
    </source>
</evidence>
<reference evidence="3" key="1">
    <citation type="submission" date="2012-09" db="EMBL/GenBank/DDBJ databases">
        <authorList>
            <person name="Weinstock G."/>
            <person name="Sodergren E."/>
            <person name="Clifton S."/>
            <person name="Fulton L."/>
            <person name="Fulton B."/>
            <person name="Courtney L."/>
            <person name="Fronick C."/>
            <person name="Harrison M."/>
            <person name="Strong C."/>
            <person name="Farmer C."/>
            <person name="Delehaunty K."/>
            <person name="Markovic C."/>
            <person name="Hall O."/>
            <person name="Minx P."/>
            <person name="Tomlinson C."/>
            <person name="Mitreva M."/>
            <person name="Nelson J."/>
            <person name="Hou S."/>
            <person name="Wollam A."/>
            <person name="Pepin K.H."/>
            <person name="Johnson M."/>
            <person name="Bhonagiri V."/>
            <person name="Nash W.E."/>
            <person name="Suruliraj S."/>
            <person name="Warren W."/>
            <person name="Chinwalla A."/>
            <person name="Mardis E.R."/>
            <person name="Wilson R.K."/>
        </authorList>
    </citation>
    <scope>NUCLEOTIDE SEQUENCE [LARGE SCALE GENOMIC DNA]</scope>
    <source>
        <strain evidence="3">OS1</strain>
    </source>
</reference>
<comment type="caution">
    <text evidence="2">The sequence shown here is derived from an EMBL/GenBank/DDBJ whole genome shotgun (WGS) entry which is preliminary data.</text>
</comment>
<dbReference type="InterPro" id="IPR055346">
    <property type="entry name" value="Fe-S_cluster_assembly_SufBD"/>
</dbReference>
<dbReference type="EMBL" id="ACJX03000001">
    <property type="protein sequence ID" value="KRT34637.1"/>
    <property type="molecule type" value="Genomic_DNA"/>
</dbReference>
<dbReference type="STRING" id="592015.HMPREF1705_03873"/>
<dbReference type="Proteomes" id="UP000005273">
    <property type="component" value="Unassembled WGS sequence"/>
</dbReference>
<evidence type="ECO:0000313" key="2">
    <source>
        <dbReference type="EMBL" id="KRT34637.1"/>
    </source>
</evidence>
<dbReference type="OrthoDB" id="9803529at2"/>
<dbReference type="RefSeq" id="WP_009200486.1">
    <property type="nucleotide sequence ID" value="NZ_ACJX03000001.1"/>
</dbReference>
<protein>
    <submittedName>
        <fullName evidence="2">SufB/sufD domain protein</fullName>
    </submittedName>
</protein>
<dbReference type="SUPFAM" id="SSF101960">
    <property type="entry name" value="Stabilizer of iron transporter SufD"/>
    <property type="match status" value="1"/>
</dbReference>
<organism evidence="2 3">
    <name type="scientific">Acetomicrobium hydrogeniformans ATCC BAA-1850</name>
    <dbReference type="NCBI Taxonomy" id="592015"/>
    <lineage>
        <taxon>Bacteria</taxon>
        <taxon>Thermotogati</taxon>
        <taxon>Synergistota</taxon>
        <taxon>Synergistia</taxon>
        <taxon>Synergistales</taxon>
        <taxon>Acetomicrobiaceae</taxon>
        <taxon>Acetomicrobium</taxon>
    </lineage>
</organism>
<dbReference type="eggNOG" id="COG0719">
    <property type="taxonomic scope" value="Bacteria"/>
</dbReference>
<evidence type="ECO:0000313" key="3">
    <source>
        <dbReference type="Proteomes" id="UP000005273"/>
    </source>
</evidence>
<gene>
    <name evidence="2" type="ORF">HMPREF1705_03873</name>
</gene>
<dbReference type="AlphaFoldDB" id="A0A0T5X842"/>
<dbReference type="InterPro" id="IPR037284">
    <property type="entry name" value="SUF_FeS_clus_asmbl_SufBD_sf"/>
</dbReference>
<feature type="domain" description="SUF system FeS cluster assembly SufBD core" evidence="1">
    <location>
        <begin position="87"/>
        <end position="308"/>
    </location>
</feature>
<dbReference type="Pfam" id="PF01458">
    <property type="entry name" value="SUFBD_core"/>
    <property type="match status" value="1"/>
</dbReference>
<dbReference type="InterPro" id="IPR000825">
    <property type="entry name" value="SUF_FeS_clus_asmbl_SufBD_core"/>
</dbReference>
<name>A0A0T5X842_9BACT</name>
<sequence length="311" mass="33494">MNLSNEYMSLIEIAEKAGEPIRTDEAHVIVHANNIIAAKDIPGLEIDAEETEFGIRASFTVKAGAILKKPVHLCFGHLGKEGKQVIESRIVLEEGAKAKFYSHCIFPNAVKFLHAMEGDIVVGKGADMTYEEVHVHGPEGKIEVRPLTRVVVDEKGRYVSNFSLIEGRVGILSLDVEVDVVGRLGSAEITSKVYGKYDDICNVKDTIRLSGEKSSGLAKARVVLKDNSFGKFYGEVQGAADGAKGHVDCTEIVQGNAKAEAVPVVSVVHPGAEITHEAAIGRIANEKLWGLMAKGLTENEAIDVIVSGLLR</sequence>